<name>A0A067TJ34_GALM3</name>
<accession>A0A067TJ34</accession>
<dbReference type="EMBL" id="KL142374">
    <property type="protein sequence ID" value="KDR78933.1"/>
    <property type="molecule type" value="Genomic_DNA"/>
</dbReference>
<dbReference type="STRING" id="685588.A0A067TJ34"/>
<keyword evidence="3" id="KW-1185">Reference proteome</keyword>
<evidence type="ECO:0000313" key="3">
    <source>
        <dbReference type="Proteomes" id="UP000027222"/>
    </source>
</evidence>
<organism evidence="2 3">
    <name type="scientific">Galerina marginata (strain CBS 339.88)</name>
    <dbReference type="NCBI Taxonomy" id="685588"/>
    <lineage>
        <taxon>Eukaryota</taxon>
        <taxon>Fungi</taxon>
        <taxon>Dikarya</taxon>
        <taxon>Basidiomycota</taxon>
        <taxon>Agaricomycotina</taxon>
        <taxon>Agaricomycetes</taxon>
        <taxon>Agaricomycetidae</taxon>
        <taxon>Agaricales</taxon>
        <taxon>Agaricineae</taxon>
        <taxon>Strophariaceae</taxon>
        <taxon>Galerina</taxon>
    </lineage>
</organism>
<evidence type="ECO:0000256" key="1">
    <source>
        <dbReference type="SAM" id="MobiDB-lite"/>
    </source>
</evidence>
<proteinExistence type="predicted"/>
<reference evidence="3" key="1">
    <citation type="journal article" date="2014" name="Proc. Natl. Acad. Sci. U.S.A.">
        <title>Extensive sampling of basidiomycete genomes demonstrates inadequacy of the white-rot/brown-rot paradigm for wood decay fungi.</title>
        <authorList>
            <person name="Riley R."/>
            <person name="Salamov A.A."/>
            <person name="Brown D.W."/>
            <person name="Nagy L.G."/>
            <person name="Floudas D."/>
            <person name="Held B.W."/>
            <person name="Levasseur A."/>
            <person name="Lombard V."/>
            <person name="Morin E."/>
            <person name="Otillar R."/>
            <person name="Lindquist E.A."/>
            <person name="Sun H."/>
            <person name="LaButti K.M."/>
            <person name="Schmutz J."/>
            <person name="Jabbour D."/>
            <person name="Luo H."/>
            <person name="Baker S.E."/>
            <person name="Pisabarro A.G."/>
            <person name="Walton J.D."/>
            <person name="Blanchette R.A."/>
            <person name="Henrissat B."/>
            <person name="Martin F."/>
            <person name="Cullen D."/>
            <person name="Hibbett D.S."/>
            <person name="Grigoriev I.V."/>
        </authorList>
    </citation>
    <scope>NUCLEOTIDE SEQUENCE [LARGE SCALE GENOMIC DNA]</scope>
    <source>
        <strain evidence="3">CBS 339.88</strain>
    </source>
</reference>
<protein>
    <submittedName>
        <fullName evidence="2">Uncharacterized protein</fullName>
    </submittedName>
</protein>
<sequence>MQAKIVTRCNLEGHKVTPHVEFYIAAASSVVQQESEERGDWDTLILAGYNFSTGTSREQAATVLQTPASCSSSHARLATSSSATRPTTGSCAASTRRSSRTSLRHMQRTGRAVRGAGTRRDGELTVDKGLAVRVGMEDRRVVLRGGVGGNEKVYDVKTVGASVQELWLCGGLEGYILK</sequence>
<evidence type="ECO:0000313" key="2">
    <source>
        <dbReference type="EMBL" id="KDR78933.1"/>
    </source>
</evidence>
<feature type="region of interest" description="Disordered" evidence="1">
    <location>
        <begin position="75"/>
        <end position="120"/>
    </location>
</feature>
<dbReference type="Proteomes" id="UP000027222">
    <property type="component" value="Unassembled WGS sequence"/>
</dbReference>
<dbReference type="HOGENOM" id="CLU_1510729_0_0_1"/>
<feature type="compositionally biased region" description="Basic residues" evidence="1">
    <location>
        <begin position="97"/>
        <end position="108"/>
    </location>
</feature>
<gene>
    <name evidence="2" type="ORF">GALMADRAFT_278202</name>
</gene>
<dbReference type="OrthoDB" id="10679012at2759"/>
<feature type="compositionally biased region" description="Low complexity" evidence="1">
    <location>
        <begin position="75"/>
        <end position="96"/>
    </location>
</feature>
<dbReference type="AlphaFoldDB" id="A0A067TJ34"/>